<name>A0A552VAD7_9FLAO</name>
<evidence type="ECO:0000313" key="2">
    <source>
        <dbReference type="Proteomes" id="UP000320643"/>
    </source>
</evidence>
<sequence length="351" mass="38677">MRTIRLKQIIFLLFLLPGIALAHGIKKGKYTREKKISRAFAVNSTAGLTVSNKYGNIYITTWDEDKTAIDVVITVNGNDEDDVVKRINGIDVEFNATAALVGAKTIIENSRGRNINMEINYTIKIPKRGTLGLANQYGGIKLGVINGGVNINCQYGNLDIESLNSDNNNIVLQYCDNSKLGYIKGGTINAQYSGVNISRTDKITAKCEYTGLKIGDAKSVTYRAEYGDVTIGTAETVTGSGDYLNVRVSTVESQINLSGDYSNIKFGIANTAKNTVVNGDYTNVDIKYNAGYSFNFEFDLEYGNVKGMNGFQFTEKRVKDFHSNYKGYYKSNGSNKIFFSSDYGNLTLIQQ</sequence>
<accession>A0A552VAD7</accession>
<evidence type="ECO:0000313" key="1">
    <source>
        <dbReference type="EMBL" id="TRW27447.1"/>
    </source>
</evidence>
<organism evidence="1 2">
    <name type="scientific">Flavobacterium zepuense</name>
    <dbReference type="NCBI Taxonomy" id="2593302"/>
    <lineage>
        <taxon>Bacteria</taxon>
        <taxon>Pseudomonadati</taxon>
        <taxon>Bacteroidota</taxon>
        <taxon>Flavobacteriia</taxon>
        <taxon>Flavobacteriales</taxon>
        <taxon>Flavobacteriaceae</taxon>
        <taxon>Flavobacterium</taxon>
    </lineage>
</organism>
<dbReference type="RefSeq" id="WP_143371675.1">
    <property type="nucleotide sequence ID" value="NZ_VJVZ01000001.1"/>
</dbReference>
<keyword evidence="2" id="KW-1185">Reference proteome</keyword>
<comment type="caution">
    <text evidence="1">The sequence shown here is derived from an EMBL/GenBank/DDBJ whole genome shotgun (WGS) entry which is preliminary data.</text>
</comment>
<proteinExistence type="predicted"/>
<protein>
    <recommendedName>
        <fullName evidence="3">Adhesin domain-containing protein</fullName>
    </recommendedName>
</protein>
<dbReference type="Proteomes" id="UP000320643">
    <property type="component" value="Unassembled WGS sequence"/>
</dbReference>
<dbReference type="EMBL" id="VJVZ01000001">
    <property type="protein sequence ID" value="TRW27447.1"/>
    <property type="molecule type" value="Genomic_DNA"/>
</dbReference>
<evidence type="ECO:0008006" key="3">
    <source>
        <dbReference type="Google" id="ProtNLM"/>
    </source>
</evidence>
<dbReference type="OrthoDB" id="1117657at2"/>
<reference evidence="1 2" key="1">
    <citation type="submission" date="2019-07" db="EMBL/GenBank/DDBJ databases">
        <title>Flavobacterium sp. nov., isolated from glacier ice.</title>
        <authorList>
            <person name="Liu Q."/>
            <person name="Xin Y.-H."/>
        </authorList>
    </citation>
    <scope>NUCLEOTIDE SEQUENCE [LARGE SCALE GENOMIC DNA]</scope>
    <source>
        <strain evidence="1 2">ZT4R6</strain>
    </source>
</reference>
<gene>
    <name evidence="1" type="ORF">FMM05_02065</name>
</gene>
<dbReference type="AlphaFoldDB" id="A0A552VAD7"/>